<accession>A0A0C3D8C6</accession>
<evidence type="ECO:0000313" key="2">
    <source>
        <dbReference type="EMBL" id="KIM57010.1"/>
    </source>
</evidence>
<name>A0A0C3D8C6_9AGAM</name>
<reference evidence="2 3" key="1">
    <citation type="submission" date="2014-04" db="EMBL/GenBank/DDBJ databases">
        <authorList>
            <consortium name="DOE Joint Genome Institute"/>
            <person name="Kuo A."/>
            <person name="Kohler A."/>
            <person name="Nagy L.G."/>
            <person name="Floudas D."/>
            <person name="Copeland A."/>
            <person name="Barry K.W."/>
            <person name="Cichocki N."/>
            <person name="Veneault-Fourrey C."/>
            <person name="LaButti K."/>
            <person name="Lindquist E.A."/>
            <person name="Lipzen A."/>
            <person name="Lundell T."/>
            <person name="Morin E."/>
            <person name="Murat C."/>
            <person name="Sun H."/>
            <person name="Tunlid A."/>
            <person name="Henrissat B."/>
            <person name="Grigoriev I.V."/>
            <person name="Hibbett D.S."/>
            <person name="Martin F."/>
            <person name="Nordberg H.P."/>
            <person name="Cantor M.N."/>
            <person name="Hua S.X."/>
        </authorList>
    </citation>
    <scope>NUCLEOTIDE SEQUENCE [LARGE SCALE GENOMIC DNA]</scope>
    <source>
        <strain evidence="2 3">Foug A</strain>
    </source>
</reference>
<proteinExistence type="predicted"/>
<dbReference type="HOGENOM" id="CLU_1267547_0_0_1"/>
<dbReference type="Proteomes" id="UP000053989">
    <property type="component" value="Unassembled WGS sequence"/>
</dbReference>
<keyword evidence="3" id="KW-1185">Reference proteome</keyword>
<reference evidence="3" key="2">
    <citation type="submission" date="2015-01" db="EMBL/GenBank/DDBJ databases">
        <title>Evolutionary Origins and Diversification of the Mycorrhizal Mutualists.</title>
        <authorList>
            <consortium name="DOE Joint Genome Institute"/>
            <consortium name="Mycorrhizal Genomics Consortium"/>
            <person name="Kohler A."/>
            <person name="Kuo A."/>
            <person name="Nagy L.G."/>
            <person name="Floudas D."/>
            <person name="Copeland A."/>
            <person name="Barry K.W."/>
            <person name="Cichocki N."/>
            <person name="Veneault-Fourrey C."/>
            <person name="LaButti K."/>
            <person name="Lindquist E.A."/>
            <person name="Lipzen A."/>
            <person name="Lundell T."/>
            <person name="Morin E."/>
            <person name="Murat C."/>
            <person name="Riley R."/>
            <person name="Ohm R."/>
            <person name="Sun H."/>
            <person name="Tunlid A."/>
            <person name="Henrissat B."/>
            <person name="Grigoriev I.V."/>
            <person name="Hibbett D.S."/>
            <person name="Martin F."/>
        </authorList>
    </citation>
    <scope>NUCLEOTIDE SEQUENCE [LARGE SCALE GENOMIC DNA]</scope>
    <source>
        <strain evidence="3">Foug A</strain>
    </source>
</reference>
<protein>
    <submittedName>
        <fullName evidence="2">Uncharacterized protein</fullName>
    </submittedName>
</protein>
<evidence type="ECO:0000256" key="1">
    <source>
        <dbReference type="SAM" id="MobiDB-lite"/>
    </source>
</evidence>
<organism evidence="2 3">
    <name type="scientific">Scleroderma citrinum Foug A</name>
    <dbReference type="NCBI Taxonomy" id="1036808"/>
    <lineage>
        <taxon>Eukaryota</taxon>
        <taxon>Fungi</taxon>
        <taxon>Dikarya</taxon>
        <taxon>Basidiomycota</taxon>
        <taxon>Agaricomycotina</taxon>
        <taxon>Agaricomycetes</taxon>
        <taxon>Agaricomycetidae</taxon>
        <taxon>Boletales</taxon>
        <taxon>Sclerodermatineae</taxon>
        <taxon>Sclerodermataceae</taxon>
        <taxon>Scleroderma</taxon>
    </lineage>
</organism>
<dbReference type="AlphaFoldDB" id="A0A0C3D8C6"/>
<dbReference type="InParanoid" id="A0A0C3D8C6"/>
<sequence>MASYGMNDSLFGQSDHRYWPASPIEMDASQPDRIGGTSITRGLPIGPSDVHNTSFQCSDDLITFLVPPLSTRHCRAPHQNRVQSLQYDSELPHDAMVRVQGDMVANDCGVSKIQHPVPARSRRSAHMSRRRIIVSCILPCASQPSMPAAASRLTLVVRSRYDVRVVPKALLAFCVMCFLMRPNQRQRTRGVWRPSQRLLHQPTASRINHPPEAWQESK</sequence>
<feature type="region of interest" description="Disordered" evidence="1">
    <location>
        <begin position="189"/>
        <end position="218"/>
    </location>
</feature>
<gene>
    <name evidence="2" type="ORF">SCLCIDRAFT_1219849</name>
</gene>
<evidence type="ECO:0000313" key="3">
    <source>
        <dbReference type="Proteomes" id="UP000053989"/>
    </source>
</evidence>
<dbReference type="EMBL" id="KN822107">
    <property type="protein sequence ID" value="KIM57010.1"/>
    <property type="molecule type" value="Genomic_DNA"/>
</dbReference>